<dbReference type="InterPro" id="IPR029044">
    <property type="entry name" value="Nucleotide-diphossugar_trans"/>
</dbReference>
<organism evidence="2 3">
    <name type="scientific">Massilimicrobiota timonensis</name>
    <dbReference type="NCBI Taxonomy" id="1776392"/>
    <lineage>
        <taxon>Bacteria</taxon>
        <taxon>Bacillati</taxon>
        <taxon>Bacillota</taxon>
        <taxon>Erysipelotrichia</taxon>
        <taxon>Erysipelotrichales</taxon>
        <taxon>Erysipelotrichaceae</taxon>
        <taxon>Massilimicrobiota</taxon>
    </lineage>
</organism>
<name>A0A1Y4SWP1_9FIRM</name>
<reference evidence="2 3" key="1">
    <citation type="journal article" date="2018" name="BMC Genomics">
        <title>Whole genome sequencing and function prediction of 133 gut anaerobes isolated from chicken caecum in pure cultures.</title>
        <authorList>
            <person name="Medvecky M."/>
            <person name="Cejkova D."/>
            <person name="Polansky O."/>
            <person name="Karasova D."/>
            <person name="Kubasova T."/>
            <person name="Cizek A."/>
            <person name="Rychlik I."/>
        </authorList>
    </citation>
    <scope>NUCLEOTIDE SEQUENCE [LARGE SCALE GENOMIC DNA]</scope>
    <source>
        <strain evidence="2 3">An13</strain>
    </source>
</reference>
<dbReference type="OrthoDB" id="9802649at2"/>
<proteinExistence type="predicted"/>
<evidence type="ECO:0000313" key="3">
    <source>
        <dbReference type="Proteomes" id="UP000195305"/>
    </source>
</evidence>
<dbReference type="Pfam" id="PF00535">
    <property type="entry name" value="Glycos_transf_2"/>
    <property type="match status" value="1"/>
</dbReference>
<dbReference type="PANTHER" id="PTHR22916">
    <property type="entry name" value="GLYCOSYLTRANSFERASE"/>
    <property type="match status" value="1"/>
</dbReference>
<dbReference type="SUPFAM" id="SSF53448">
    <property type="entry name" value="Nucleotide-diphospho-sugar transferases"/>
    <property type="match status" value="1"/>
</dbReference>
<dbReference type="PANTHER" id="PTHR22916:SF3">
    <property type="entry name" value="UDP-GLCNAC:BETAGAL BETA-1,3-N-ACETYLGLUCOSAMINYLTRANSFERASE-LIKE PROTEIN 1"/>
    <property type="match status" value="1"/>
</dbReference>
<gene>
    <name evidence="2" type="ORF">B5E75_11135</name>
</gene>
<comment type="caution">
    <text evidence="2">The sequence shown here is derived from an EMBL/GenBank/DDBJ whole genome shotgun (WGS) entry which is preliminary data.</text>
</comment>
<dbReference type="Gene3D" id="3.90.550.10">
    <property type="entry name" value="Spore Coat Polysaccharide Biosynthesis Protein SpsA, Chain A"/>
    <property type="match status" value="1"/>
</dbReference>
<dbReference type="Proteomes" id="UP000195305">
    <property type="component" value="Unassembled WGS sequence"/>
</dbReference>
<evidence type="ECO:0000259" key="1">
    <source>
        <dbReference type="Pfam" id="PF00535"/>
    </source>
</evidence>
<evidence type="ECO:0000313" key="2">
    <source>
        <dbReference type="EMBL" id="OUQ33213.1"/>
    </source>
</evidence>
<dbReference type="EMBL" id="NFLJ01000035">
    <property type="protein sequence ID" value="OUQ33213.1"/>
    <property type="molecule type" value="Genomic_DNA"/>
</dbReference>
<protein>
    <recommendedName>
        <fullName evidence="1">Glycosyltransferase 2-like domain-containing protein</fullName>
    </recommendedName>
</protein>
<accession>A0A1Y4SWP1</accession>
<dbReference type="AlphaFoldDB" id="A0A1Y4SWP1"/>
<feature type="domain" description="Glycosyltransferase 2-like" evidence="1">
    <location>
        <begin position="7"/>
        <end position="166"/>
    </location>
</feature>
<dbReference type="RefSeq" id="WP_087359242.1">
    <property type="nucleotide sequence ID" value="NZ_NFLJ01000035.1"/>
</dbReference>
<dbReference type="InterPro" id="IPR001173">
    <property type="entry name" value="Glyco_trans_2-like"/>
</dbReference>
<dbReference type="GO" id="GO:0016758">
    <property type="term" value="F:hexosyltransferase activity"/>
    <property type="evidence" value="ECO:0007669"/>
    <property type="project" value="UniProtKB-ARBA"/>
</dbReference>
<keyword evidence="3" id="KW-1185">Reference proteome</keyword>
<sequence>MKNKILIMMSTFNGEDFIKEQLDSIMAQTVDFDLLIRDDGSKDSTLEILKKYAKNKSNIRILVGENIGCNQSYFTLLKNAGVYKYYAFSDQDDIWDADKLQIAISTIENSKLEGPLLYGSCSKILKNNIITGTTKKKYTEINFYNTIVQNFLPGHSQVFNYELFKQIKCDLNYDNIYVYDAWITNVAAITGNIIFDNNPHTLYRMHNQNVLGFGENYISWIKNRFMKLINNEISQYSKQITYFTNVYYNDLNYNQKQEMLKFEKSKKNFLARIEYIFKTKLYRQSKIETMYFKILYLLNFYK</sequence>